<proteinExistence type="predicted"/>
<evidence type="ECO:0000313" key="3">
    <source>
        <dbReference type="Proteomes" id="UP001465755"/>
    </source>
</evidence>
<comment type="caution">
    <text evidence="2">The sequence shown here is derived from an EMBL/GenBank/DDBJ whole genome shotgun (WGS) entry which is preliminary data.</text>
</comment>
<gene>
    <name evidence="2" type="ORF">WJX73_001319</name>
</gene>
<dbReference type="PANTHER" id="PTHR12843:SF5">
    <property type="entry name" value="EEF1A LYSINE METHYLTRANSFERASE 2"/>
    <property type="match status" value="1"/>
</dbReference>
<keyword evidence="3" id="KW-1185">Reference proteome</keyword>
<dbReference type="SUPFAM" id="SSF53335">
    <property type="entry name" value="S-adenosyl-L-methionine-dependent methyltransferases"/>
    <property type="match status" value="1"/>
</dbReference>
<evidence type="ECO:0000313" key="2">
    <source>
        <dbReference type="EMBL" id="KAK9798965.1"/>
    </source>
</evidence>
<dbReference type="CDD" id="cd02440">
    <property type="entry name" value="AdoMet_MTases"/>
    <property type="match status" value="1"/>
</dbReference>
<dbReference type="Proteomes" id="UP001465755">
    <property type="component" value="Unassembled WGS sequence"/>
</dbReference>
<dbReference type="Pfam" id="PF13847">
    <property type="entry name" value="Methyltransf_31"/>
    <property type="match status" value="1"/>
</dbReference>
<dbReference type="Gene3D" id="3.40.50.150">
    <property type="entry name" value="Vaccinia Virus protein VP39"/>
    <property type="match status" value="1"/>
</dbReference>
<dbReference type="GO" id="GO:0016279">
    <property type="term" value="F:protein-lysine N-methyltransferase activity"/>
    <property type="evidence" value="ECO:0007669"/>
    <property type="project" value="TreeGrafter"/>
</dbReference>
<dbReference type="InterPro" id="IPR025714">
    <property type="entry name" value="Methyltranfer_dom"/>
</dbReference>
<dbReference type="AlphaFoldDB" id="A0AAW1NZL9"/>
<accession>A0AAW1NZL9</accession>
<dbReference type="PANTHER" id="PTHR12843">
    <property type="entry name" value="PROTEIN-LYSINE N-METHYLTRANSFERASE METTL10"/>
    <property type="match status" value="1"/>
</dbReference>
<organism evidence="2 3">
    <name type="scientific">Symbiochloris irregularis</name>
    <dbReference type="NCBI Taxonomy" id="706552"/>
    <lineage>
        <taxon>Eukaryota</taxon>
        <taxon>Viridiplantae</taxon>
        <taxon>Chlorophyta</taxon>
        <taxon>core chlorophytes</taxon>
        <taxon>Trebouxiophyceae</taxon>
        <taxon>Trebouxiales</taxon>
        <taxon>Trebouxiaceae</taxon>
        <taxon>Symbiochloris</taxon>
    </lineage>
</organism>
<dbReference type="EMBL" id="JALJOQ010000093">
    <property type="protein sequence ID" value="KAK9798965.1"/>
    <property type="molecule type" value="Genomic_DNA"/>
</dbReference>
<sequence length="188" mass="20961">MDSDDEGDTSVLGRHDHWESVYTRELSNLRQHGDRGEVWFGDAVLQATADFAKQQLSCHPHRDISSARVLDVGTGNGTLALELRKRAFQHITGSDYSERSVELAREVALQAGEGDITWVGDDILNTQLQSGWDMILDKGTLDAIGLRSDADCTQFEYVDYVRTYPVFQFGGQEGSRVCTVAFKKKMQG</sequence>
<protein>
    <recommendedName>
        <fullName evidence="1">Methyltransferase domain-containing protein</fullName>
    </recommendedName>
</protein>
<name>A0AAW1NZL9_9CHLO</name>
<reference evidence="2 3" key="1">
    <citation type="journal article" date="2024" name="Nat. Commun.">
        <title>Phylogenomics reveals the evolutionary origins of lichenization in chlorophyte algae.</title>
        <authorList>
            <person name="Puginier C."/>
            <person name="Libourel C."/>
            <person name="Otte J."/>
            <person name="Skaloud P."/>
            <person name="Haon M."/>
            <person name="Grisel S."/>
            <person name="Petersen M."/>
            <person name="Berrin J.G."/>
            <person name="Delaux P.M."/>
            <person name="Dal Grande F."/>
            <person name="Keller J."/>
        </authorList>
    </citation>
    <scope>NUCLEOTIDE SEQUENCE [LARGE SCALE GENOMIC DNA]</scope>
    <source>
        <strain evidence="2 3">SAG 2036</strain>
    </source>
</reference>
<dbReference type="InterPro" id="IPR029063">
    <property type="entry name" value="SAM-dependent_MTases_sf"/>
</dbReference>
<evidence type="ECO:0000259" key="1">
    <source>
        <dbReference type="Pfam" id="PF13847"/>
    </source>
</evidence>
<dbReference type="GO" id="GO:0005737">
    <property type="term" value="C:cytoplasm"/>
    <property type="evidence" value="ECO:0007669"/>
    <property type="project" value="TreeGrafter"/>
</dbReference>
<feature type="domain" description="Methyltransferase" evidence="1">
    <location>
        <begin position="66"/>
        <end position="145"/>
    </location>
</feature>